<feature type="compositionally biased region" description="Basic residues" evidence="1">
    <location>
        <begin position="219"/>
        <end position="229"/>
    </location>
</feature>
<dbReference type="RefSeq" id="WP_311704915.1">
    <property type="nucleotide sequence ID" value="NZ_JAVREL010000007.1"/>
</dbReference>
<feature type="region of interest" description="Disordered" evidence="1">
    <location>
        <begin position="174"/>
        <end position="229"/>
    </location>
</feature>
<evidence type="ECO:0000256" key="1">
    <source>
        <dbReference type="SAM" id="MobiDB-lite"/>
    </source>
</evidence>
<evidence type="ECO:0008006" key="5">
    <source>
        <dbReference type="Google" id="ProtNLM"/>
    </source>
</evidence>
<keyword evidence="4" id="KW-1185">Reference proteome</keyword>
<evidence type="ECO:0000313" key="3">
    <source>
        <dbReference type="EMBL" id="MDT0343783.1"/>
    </source>
</evidence>
<feature type="transmembrane region" description="Helical" evidence="2">
    <location>
        <begin position="12"/>
        <end position="30"/>
    </location>
</feature>
<gene>
    <name evidence="3" type="ORF">RM590_14340</name>
</gene>
<feature type="compositionally biased region" description="Pro residues" evidence="1">
    <location>
        <begin position="180"/>
        <end position="190"/>
    </location>
</feature>
<feature type="transmembrane region" description="Helical" evidence="2">
    <location>
        <begin position="36"/>
        <end position="55"/>
    </location>
</feature>
<feature type="region of interest" description="Disordered" evidence="1">
    <location>
        <begin position="90"/>
        <end position="123"/>
    </location>
</feature>
<evidence type="ECO:0000256" key="2">
    <source>
        <dbReference type="SAM" id="Phobius"/>
    </source>
</evidence>
<accession>A0ABU2MR07</accession>
<dbReference type="EMBL" id="JAVREL010000007">
    <property type="protein sequence ID" value="MDT0343783.1"/>
    <property type="molecule type" value="Genomic_DNA"/>
</dbReference>
<keyword evidence="2" id="KW-1133">Transmembrane helix</keyword>
<keyword evidence="2" id="KW-0812">Transmembrane</keyword>
<dbReference type="Proteomes" id="UP001183246">
    <property type="component" value="Unassembled WGS sequence"/>
</dbReference>
<feature type="transmembrane region" description="Helical" evidence="2">
    <location>
        <begin position="130"/>
        <end position="150"/>
    </location>
</feature>
<proteinExistence type="predicted"/>
<evidence type="ECO:0000313" key="4">
    <source>
        <dbReference type="Proteomes" id="UP001183246"/>
    </source>
</evidence>
<comment type="caution">
    <text evidence="3">The sequence shown here is derived from an EMBL/GenBank/DDBJ whole genome shotgun (WGS) entry which is preliminary data.</text>
</comment>
<sequence>MEARGVLRGTRAAVFSALCVFLAAFGHVTMSATPVPGWALLAALAATGGGARALAGHRRGPVAVMGAALVTQALLHLLFSLGQAAGARSPSGLPVAGHAHQHPGGHVPLGIPDAGTTASGAAAHPMPGGVGGMIAAHAAAAPLSAVWLWWGERAVFRLLRWAARHVLVPVLRAPSAPASAPEPPAAPRPPTDGAKPRRLLLVRSIGSRGQPGRLAVRATARRHGRVRPA</sequence>
<organism evidence="3 4">
    <name type="scientific">Streptomyces litchfieldiae</name>
    <dbReference type="NCBI Taxonomy" id="3075543"/>
    <lineage>
        <taxon>Bacteria</taxon>
        <taxon>Bacillati</taxon>
        <taxon>Actinomycetota</taxon>
        <taxon>Actinomycetes</taxon>
        <taxon>Kitasatosporales</taxon>
        <taxon>Streptomycetaceae</taxon>
        <taxon>Streptomyces</taxon>
    </lineage>
</organism>
<name>A0ABU2MR07_9ACTN</name>
<reference evidence="4" key="1">
    <citation type="submission" date="2023-07" db="EMBL/GenBank/DDBJ databases">
        <title>30 novel species of actinomycetes from the DSMZ collection.</title>
        <authorList>
            <person name="Nouioui I."/>
        </authorList>
    </citation>
    <scope>NUCLEOTIDE SEQUENCE [LARGE SCALE GENOMIC DNA]</scope>
    <source>
        <strain evidence="4">DSM 44938</strain>
    </source>
</reference>
<protein>
    <recommendedName>
        <fullName evidence="5">Integral membrane protein</fullName>
    </recommendedName>
</protein>
<keyword evidence="2" id="KW-0472">Membrane</keyword>
<feature type="transmembrane region" description="Helical" evidence="2">
    <location>
        <begin position="62"/>
        <end position="81"/>
    </location>
</feature>